<organism evidence="2 3">
    <name type="scientific">Microcystis aeruginosa Ma_QC_C_20070703_M131</name>
    <dbReference type="NCBI Taxonomy" id="2486263"/>
    <lineage>
        <taxon>Bacteria</taxon>
        <taxon>Bacillati</taxon>
        <taxon>Cyanobacteriota</taxon>
        <taxon>Cyanophyceae</taxon>
        <taxon>Oscillatoriophycideae</taxon>
        <taxon>Chroococcales</taxon>
        <taxon>Microcystaceae</taxon>
        <taxon>Microcystis</taxon>
    </lineage>
</organism>
<name>A0A551YDP5_MICAE</name>
<dbReference type="Pfam" id="PF08401">
    <property type="entry name" value="ArdcN"/>
    <property type="match status" value="1"/>
</dbReference>
<proteinExistence type="predicted"/>
<reference evidence="2 3" key="1">
    <citation type="submission" date="2019-01" db="EMBL/GenBank/DDBJ databases">
        <title>Coherence of Microcystis species and biogeography revealed through population genomics.</title>
        <authorList>
            <person name="Perez-Carrascal O.M."/>
            <person name="Terrat Y."/>
            <person name="Giani A."/>
            <person name="Fortin N."/>
            <person name="Tromas N."/>
            <person name="Shapiro B.J."/>
        </authorList>
    </citation>
    <scope>NUCLEOTIDE SEQUENCE [LARGE SCALE GENOMIC DNA]</scope>
    <source>
        <strain evidence="2">Ma_QC_C_20070703_M131</strain>
    </source>
</reference>
<evidence type="ECO:0000313" key="3">
    <source>
        <dbReference type="Proteomes" id="UP000316443"/>
    </source>
</evidence>
<dbReference type="EMBL" id="SFCA01000061">
    <property type="protein sequence ID" value="TRT59098.1"/>
    <property type="molecule type" value="Genomic_DNA"/>
</dbReference>
<dbReference type="AlphaFoldDB" id="A0A551YDP5"/>
<protein>
    <submittedName>
        <fullName evidence="2">DUF1738 domain-containing protein</fullName>
    </submittedName>
</protein>
<dbReference type="Proteomes" id="UP000316443">
    <property type="component" value="Unassembled WGS sequence"/>
</dbReference>
<dbReference type="InterPro" id="IPR013610">
    <property type="entry name" value="ArdC_N"/>
</dbReference>
<comment type="caution">
    <text evidence="2">The sequence shown here is derived from an EMBL/GenBank/DDBJ whole genome shotgun (WGS) entry which is preliminary data.</text>
</comment>
<evidence type="ECO:0000313" key="2">
    <source>
        <dbReference type="EMBL" id="TRT59098.1"/>
    </source>
</evidence>
<sequence length="97" mass="10936">MSKPQAIDKFQLITDKLIGLIERGVKPWTKSWHATPYQNLITGHQYTGINPIPCGIDSTINQWEHPFFASAIADRVGWVEERNPTSSPGCLNTICWV</sequence>
<gene>
    <name evidence="2" type="ORF">EWV85_05170</name>
</gene>
<feature type="domain" description="N-terminal" evidence="1">
    <location>
        <begin position="11"/>
        <end position="52"/>
    </location>
</feature>
<dbReference type="GO" id="GO:0003697">
    <property type="term" value="F:single-stranded DNA binding"/>
    <property type="evidence" value="ECO:0007669"/>
    <property type="project" value="InterPro"/>
</dbReference>
<accession>A0A551YDP5</accession>
<evidence type="ECO:0000259" key="1">
    <source>
        <dbReference type="Pfam" id="PF08401"/>
    </source>
</evidence>